<evidence type="ECO:0000256" key="1">
    <source>
        <dbReference type="ARBA" id="ARBA00004651"/>
    </source>
</evidence>
<keyword evidence="7" id="KW-0675">Receptor</keyword>
<accession>G3UJI0</accession>
<evidence type="ECO:0000256" key="6">
    <source>
        <dbReference type="ARBA" id="ARBA00023136"/>
    </source>
</evidence>
<dbReference type="HOGENOM" id="CLU_005389_4_0_1"/>
<keyword evidence="5" id="KW-0297">G-protein coupled receptor</keyword>
<dbReference type="eggNOG" id="KOG1056">
    <property type="taxonomic scope" value="Eukaryota"/>
</dbReference>
<dbReference type="InterPro" id="IPR000337">
    <property type="entry name" value="GPCR_3"/>
</dbReference>
<keyword evidence="6 10" id="KW-0472">Membrane</keyword>
<keyword evidence="9" id="KW-0807">Transducer</keyword>
<sequence>NSERDHCLPKAVAFLTFEDPLVTAVACTALPFSTLTGYFTVVLVKYRDTPIVKANWTLSYVLLTFLSLCFLCSFLFIGCPNTATCILWQTTFGVVFTVVVSSVLAKIITPILAFKATVAGRRVRHWLVSGSPNSFHLLLCPLLRVTVCGVWLRTSPPFTDTDIHSEPGFVLICSKGLVTAFSCVLGYLGSLALGSFTVAFPVYFWPSSVKPAKYLTFTMLVFCSVWVNFLPVYHSTKGKVMVAVEISTLASSAWLLGCIFAPKCYIIILLRPDKNTLKEMRNKTGS</sequence>
<keyword evidence="4 10" id="KW-1133">Transmembrane helix</keyword>
<feature type="transmembrane region" description="Helical" evidence="10">
    <location>
        <begin position="214"/>
        <end position="233"/>
    </location>
</feature>
<feature type="transmembrane region" description="Helical" evidence="10">
    <location>
        <begin position="184"/>
        <end position="205"/>
    </location>
</feature>
<dbReference type="Pfam" id="PF00003">
    <property type="entry name" value="7tm_3"/>
    <property type="match status" value="1"/>
</dbReference>
<name>G3UJI0_LOXAF</name>
<dbReference type="GO" id="GO:0004930">
    <property type="term" value="F:G protein-coupled receptor activity"/>
    <property type="evidence" value="ECO:0007669"/>
    <property type="project" value="UniProtKB-KW"/>
</dbReference>
<organism evidence="12 13">
    <name type="scientific">Loxodonta africana</name>
    <name type="common">African elephant</name>
    <dbReference type="NCBI Taxonomy" id="9785"/>
    <lineage>
        <taxon>Eukaryota</taxon>
        <taxon>Metazoa</taxon>
        <taxon>Chordata</taxon>
        <taxon>Craniata</taxon>
        <taxon>Vertebrata</taxon>
        <taxon>Euteleostomi</taxon>
        <taxon>Mammalia</taxon>
        <taxon>Eutheria</taxon>
        <taxon>Afrotheria</taxon>
        <taxon>Proboscidea</taxon>
        <taxon>Elephantidae</taxon>
        <taxon>Loxodonta</taxon>
    </lineage>
</organism>
<comment type="subcellular location">
    <subcellularLocation>
        <location evidence="1">Cell membrane</location>
        <topology evidence="1">Multi-pass membrane protein</topology>
    </subcellularLocation>
</comment>
<dbReference type="Proteomes" id="UP000007646">
    <property type="component" value="Unassembled WGS sequence"/>
</dbReference>
<keyword evidence="2" id="KW-1003">Cell membrane</keyword>
<evidence type="ECO:0000256" key="2">
    <source>
        <dbReference type="ARBA" id="ARBA00022475"/>
    </source>
</evidence>
<evidence type="ECO:0000256" key="7">
    <source>
        <dbReference type="ARBA" id="ARBA00023170"/>
    </source>
</evidence>
<evidence type="ECO:0000256" key="8">
    <source>
        <dbReference type="ARBA" id="ARBA00023180"/>
    </source>
</evidence>
<feature type="transmembrane region" description="Helical" evidence="10">
    <location>
        <begin position="253"/>
        <end position="271"/>
    </location>
</feature>
<dbReference type="OMA" id="NSERDHC"/>
<dbReference type="PANTHER" id="PTHR24061:SF545">
    <property type="entry name" value="VOMERONASAL 2, RECEPTOR 118-RELATED"/>
    <property type="match status" value="1"/>
</dbReference>
<feature type="transmembrane region" description="Helical" evidence="10">
    <location>
        <begin position="56"/>
        <end position="78"/>
    </location>
</feature>
<keyword evidence="8" id="KW-0325">Glycoprotein</keyword>
<reference evidence="12 13" key="1">
    <citation type="submission" date="2009-06" db="EMBL/GenBank/DDBJ databases">
        <title>The Genome Sequence of Loxodonta africana (African elephant).</title>
        <authorList>
            <person name="Di Palma F."/>
            <person name="Heiman D."/>
            <person name="Young S."/>
            <person name="Johnson J."/>
            <person name="Lander E.S."/>
            <person name="Lindblad-Toh K."/>
        </authorList>
    </citation>
    <scope>NUCLEOTIDE SEQUENCE [LARGE SCALE GENOMIC DNA]</scope>
    <source>
        <strain evidence="12 13">Isolate ISIS603380</strain>
    </source>
</reference>
<dbReference type="InterPro" id="IPR017978">
    <property type="entry name" value="GPCR_3_C"/>
</dbReference>
<dbReference type="STRING" id="9785.ENSLAFP00000027989"/>
<protein>
    <recommendedName>
        <fullName evidence="11">G-protein coupled receptors family 3 profile domain-containing protein</fullName>
    </recommendedName>
</protein>
<evidence type="ECO:0000259" key="11">
    <source>
        <dbReference type="PROSITE" id="PS50259"/>
    </source>
</evidence>
<dbReference type="Ensembl" id="ENSLAFT00000025602.1">
    <property type="protein sequence ID" value="ENSLAFP00000027989.1"/>
    <property type="gene ID" value="ENSLAFG00000031350.1"/>
</dbReference>
<keyword evidence="13" id="KW-1185">Reference proteome</keyword>
<proteinExistence type="predicted"/>
<evidence type="ECO:0000256" key="5">
    <source>
        <dbReference type="ARBA" id="ARBA00023040"/>
    </source>
</evidence>
<dbReference type="GO" id="GO:0005886">
    <property type="term" value="C:plasma membrane"/>
    <property type="evidence" value="ECO:0007669"/>
    <property type="project" value="UniProtKB-SubCell"/>
</dbReference>
<reference evidence="12" key="3">
    <citation type="submission" date="2025-09" db="UniProtKB">
        <authorList>
            <consortium name="Ensembl"/>
        </authorList>
    </citation>
    <scope>IDENTIFICATION</scope>
    <source>
        <strain evidence="12">Isolate ISIS603380</strain>
    </source>
</reference>
<dbReference type="PANTHER" id="PTHR24061">
    <property type="entry name" value="CALCIUM-SENSING RECEPTOR-RELATED"/>
    <property type="match status" value="1"/>
</dbReference>
<evidence type="ECO:0000313" key="13">
    <source>
        <dbReference type="Proteomes" id="UP000007646"/>
    </source>
</evidence>
<feature type="domain" description="G-protein coupled receptors family 3 profile" evidence="11">
    <location>
        <begin position="21"/>
        <end position="284"/>
    </location>
</feature>
<evidence type="ECO:0000256" key="10">
    <source>
        <dbReference type="SAM" id="Phobius"/>
    </source>
</evidence>
<feature type="transmembrane region" description="Helical" evidence="10">
    <location>
        <begin position="20"/>
        <end position="44"/>
    </location>
</feature>
<evidence type="ECO:0000256" key="4">
    <source>
        <dbReference type="ARBA" id="ARBA00022989"/>
    </source>
</evidence>
<evidence type="ECO:0000256" key="3">
    <source>
        <dbReference type="ARBA" id="ARBA00022692"/>
    </source>
</evidence>
<evidence type="ECO:0000313" key="12">
    <source>
        <dbReference type="Ensembl" id="ENSLAFP00000027989.1"/>
    </source>
</evidence>
<dbReference type="PROSITE" id="PS50259">
    <property type="entry name" value="G_PROTEIN_RECEP_F3_4"/>
    <property type="match status" value="1"/>
</dbReference>
<dbReference type="PRINTS" id="PR00248">
    <property type="entry name" value="GPCRMGR"/>
</dbReference>
<dbReference type="InterPro" id="IPR000068">
    <property type="entry name" value="GPCR_3_Ca_sens_rcpt-rel"/>
</dbReference>
<dbReference type="GeneTree" id="ENSGT00950000183069"/>
<reference evidence="12" key="2">
    <citation type="submission" date="2025-08" db="UniProtKB">
        <authorList>
            <consortium name="Ensembl"/>
        </authorList>
    </citation>
    <scope>IDENTIFICATION</scope>
    <source>
        <strain evidence="12">Isolate ISIS603380</strain>
    </source>
</reference>
<keyword evidence="3 10" id="KW-0812">Transmembrane</keyword>
<evidence type="ECO:0000256" key="9">
    <source>
        <dbReference type="ARBA" id="ARBA00023224"/>
    </source>
</evidence>
<feature type="transmembrane region" description="Helical" evidence="10">
    <location>
        <begin position="90"/>
        <end position="114"/>
    </location>
</feature>
<dbReference type="InParanoid" id="G3UJI0"/>
<dbReference type="AlphaFoldDB" id="G3UJI0"/>